<name>A0A1G7KNQ3_9DEIN</name>
<dbReference type="GO" id="GO:0004222">
    <property type="term" value="F:metalloendopeptidase activity"/>
    <property type="evidence" value="ECO:0007669"/>
    <property type="project" value="TreeGrafter"/>
</dbReference>
<protein>
    <submittedName>
        <fullName evidence="2">Peptidase family M23</fullName>
    </submittedName>
</protein>
<feature type="domain" description="LTD" evidence="1">
    <location>
        <begin position="194"/>
        <end position="335"/>
    </location>
</feature>
<accession>A0A1G7KNQ3</accession>
<dbReference type="PANTHER" id="PTHR21666:SF270">
    <property type="entry name" value="MUREIN HYDROLASE ACTIVATOR ENVC"/>
    <property type="match status" value="1"/>
</dbReference>
<dbReference type="InterPro" id="IPR016047">
    <property type="entry name" value="M23ase_b-sheet_dom"/>
</dbReference>
<dbReference type="PANTHER" id="PTHR21666">
    <property type="entry name" value="PEPTIDASE-RELATED"/>
    <property type="match status" value="1"/>
</dbReference>
<dbReference type="InterPro" id="IPR036415">
    <property type="entry name" value="Lamin_tail_dom_sf"/>
</dbReference>
<sequence>MLTLPFKGEFRVTNVSDHEYPFQFQDNNGYLLSWWGEKLPGVDGHQGYDFPMPEGTPLLAIYDGEVAFAGWENPFYCPSLDKTVSGLGVVLRHRLPNGEVFLSIYAHLSEVQVRTGDQVRAGQVLGLSGNTGCSTGPHLHFEMRRLRGSAWPVFDPYGWSGEGEDPWSKHPSGVSSVWLWAEGKAPPLFAEVSLPPNPQPTDRAPVAITKVRYMGVRDALNPNNEFVEITADPRFASAPVSLKGFFLQNKLGETFAFPDLTLEPGASLRVYTGQGNPTQEALFWNRTQPAWDNWGDCAQLVYPSGGRYRVGYRSGCTWAQGLGALASEEARILRDAHNLPLP</sequence>
<dbReference type="Proteomes" id="UP000199446">
    <property type="component" value="Unassembled WGS sequence"/>
</dbReference>
<dbReference type="Pfam" id="PF00932">
    <property type="entry name" value="LTD"/>
    <property type="match status" value="1"/>
</dbReference>
<dbReference type="STRING" id="482827.SAMN04488243_1482"/>
<dbReference type="Gene3D" id="2.60.40.1260">
    <property type="entry name" value="Lamin Tail domain"/>
    <property type="match status" value="1"/>
</dbReference>
<dbReference type="InterPro" id="IPR011055">
    <property type="entry name" value="Dup_hybrid_motif"/>
</dbReference>
<dbReference type="SUPFAM" id="SSF74853">
    <property type="entry name" value="Lamin A/C globular tail domain"/>
    <property type="match status" value="1"/>
</dbReference>
<dbReference type="Pfam" id="PF01551">
    <property type="entry name" value="Peptidase_M23"/>
    <property type="match status" value="1"/>
</dbReference>
<dbReference type="InterPro" id="IPR050570">
    <property type="entry name" value="Cell_wall_metabolism_enzyme"/>
</dbReference>
<reference evidence="3" key="1">
    <citation type="submission" date="2016-10" db="EMBL/GenBank/DDBJ databases">
        <authorList>
            <person name="Varghese N."/>
            <person name="Submissions S."/>
        </authorList>
    </citation>
    <scope>NUCLEOTIDE SEQUENCE [LARGE SCALE GENOMIC DNA]</scope>
    <source>
        <strain evidence="3">CGMCC 1.6992</strain>
    </source>
</reference>
<dbReference type="RefSeq" id="WP_244880386.1">
    <property type="nucleotide sequence ID" value="NZ_FNBC01000048.1"/>
</dbReference>
<evidence type="ECO:0000259" key="1">
    <source>
        <dbReference type="PROSITE" id="PS51841"/>
    </source>
</evidence>
<evidence type="ECO:0000313" key="2">
    <source>
        <dbReference type="EMBL" id="SDF38805.1"/>
    </source>
</evidence>
<dbReference type="AlphaFoldDB" id="A0A1G7KNQ3"/>
<dbReference type="CDD" id="cd12797">
    <property type="entry name" value="M23_peptidase"/>
    <property type="match status" value="1"/>
</dbReference>
<dbReference type="Gene3D" id="2.70.70.10">
    <property type="entry name" value="Glucose Permease (Domain IIA)"/>
    <property type="match status" value="1"/>
</dbReference>
<keyword evidence="3" id="KW-1185">Reference proteome</keyword>
<gene>
    <name evidence="2" type="ORF">SAMN04488243_1482</name>
</gene>
<proteinExistence type="predicted"/>
<dbReference type="PROSITE" id="PS51841">
    <property type="entry name" value="LTD"/>
    <property type="match status" value="1"/>
</dbReference>
<evidence type="ECO:0000313" key="3">
    <source>
        <dbReference type="Proteomes" id="UP000199446"/>
    </source>
</evidence>
<dbReference type="SUPFAM" id="SSF51261">
    <property type="entry name" value="Duplicated hybrid motif"/>
    <property type="match status" value="1"/>
</dbReference>
<dbReference type="InterPro" id="IPR001322">
    <property type="entry name" value="Lamin_tail_dom"/>
</dbReference>
<organism evidence="2 3">
    <name type="scientific">Thermus arciformis</name>
    <dbReference type="NCBI Taxonomy" id="482827"/>
    <lineage>
        <taxon>Bacteria</taxon>
        <taxon>Thermotogati</taxon>
        <taxon>Deinococcota</taxon>
        <taxon>Deinococci</taxon>
        <taxon>Thermales</taxon>
        <taxon>Thermaceae</taxon>
        <taxon>Thermus</taxon>
    </lineage>
</organism>
<dbReference type="EMBL" id="FNBC01000048">
    <property type="protein sequence ID" value="SDF38805.1"/>
    <property type="molecule type" value="Genomic_DNA"/>
</dbReference>